<keyword evidence="3 8" id="KW-0378">Hydrolase</keyword>
<reference evidence="8 9" key="1">
    <citation type="submission" date="2023-04" db="EMBL/GenBank/DDBJ databases">
        <title>A novel bacteria isolated from coastal sediment.</title>
        <authorList>
            <person name="Liu X.-J."/>
            <person name="Du Z.-J."/>
        </authorList>
    </citation>
    <scope>NUCLEOTIDE SEQUENCE [LARGE SCALE GENOMIC DNA]</scope>
    <source>
        <strain evidence="8 9">SDUM461004</strain>
    </source>
</reference>
<feature type="domain" description="Alpha-L-rhamnosidase six-hairpin glycosidase" evidence="6">
    <location>
        <begin position="323"/>
        <end position="662"/>
    </location>
</feature>
<dbReference type="PANTHER" id="PTHR33307:SF6">
    <property type="entry name" value="ALPHA-RHAMNOSIDASE (EUROFUNG)-RELATED"/>
    <property type="match status" value="1"/>
</dbReference>
<dbReference type="Pfam" id="PF17390">
    <property type="entry name" value="Bac_rhamnosid_C"/>
    <property type="match status" value="1"/>
</dbReference>
<dbReference type="EMBL" id="JARXIC010000006">
    <property type="protein sequence ID" value="MDQ8193860.1"/>
    <property type="molecule type" value="Genomic_DNA"/>
</dbReference>
<dbReference type="EC" id="3.2.1.40" evidence="2"/>
<dbReference type="Pfam" id="PF17389">
    <property type="entry name" value="Bac_rhamnosid6H"/>
    <property type="match status" value="1"/>
</dbReference>
<dbReference type="Pfam" id="PF05592">
    <property type="entry name" value="Bac_rhamnosid"/>
    <property type="match status" value="1"/>
</dbReference>
<dbReference type="InterPro" id="IPR012341">
    <property type="entry name" value="6hp_glycosidase-like_sf"/>
</dbReference>
<evidence type="ECO:0000313" key="9">
    <source>
        <dbReference type="Proteomes" id="UP001243717"/>
    </source>
</evidence>
<evidence type="ECO:0000256" key="2">
    <source>
        <dbReference type="ARBA" id="ARBA00012652"/>
    </source>
</evidence>
<dbReference type="Pfam" id="PF08531">
    <property type="entry name" value="Bac_rhamnosid_N"/>
    <property type="match status" value="1"/>
</dbReference>
<dbReference type="PANTHER" id="PTHR33307">
    <property type="entry name" value="ALPHA-RHAMNOSIDASE (EUROFUNG)"/>
    <property type="match status" value="1"/>
</dbReference>
<evidence type="ECO:0000256" key="1">
    <source>
        <dbReference type="ARBA" id="ARBA00001445"/>
    </source>
</evidence>
<dbReference type="SUPFAM" id="SSF48208">
    <property type="entry name" value="Six-hairpin glycosidases"/>
    <property type="match status" value="1"/>
</dbReference>
<keyword evidence="9" id="KW-1185">Reference proteome</keyword>
<dbReference type="InterPro" id="IPR013737">
    <property type="entry name" value="Bac_rhamnosid_N"/>
</dbReference>
<evidence type="ECO:0000259" key="7">
    <source>
        <dbReference type="Pfam" id="PF17390"/>
    </source>
</evidence>
<dbReference type="Gene3D" id="2.60.120.260">
    <property type="entry name" value="Galactose-binding domain-like"/>
    <property type="match status" value="2"/>
</dbReference>
<evidence type="ECO:0000259" key="4">
    <source>
        <dbReference type="Pfam" id="PF05592"/>
    </source>
</evidence>
<dbReference type="InterPro" id="IPR008902">
    <property type="entry name" value="Rhamnosid_concanavalin"/>
</dbReference>
<dbReference type="InterPro" id="IPR035396">
    <property type="entry name" value="Bac_rhamnosid6H"/>
</dbReference>
<dbReference type="InterPro" id="IPR035398">
    <property type="entry name" value="Bac_rhamnosid_C"/>
</dbReference>
<dbReference type="InterPro" id="IPR016007">
    <property type="entry name" value="Alpha_rhamnosid"/>
</dbReference>
<name>A0ABU1AGE7_9BACT</name>
<comment type="catalytic activity">
    <reaction evidence="1">
        <text>Hydrolysis of terminal non-reducing alpha-L-rhamnose residues in alpha-L-rhamnosides.</text>
        <dbReference type="EC" id="3.2.1.40"/>
    </reaction>
</comment>
<evidence type="ECO:0000259" key="6">
    <source>
        <dbReference type="Pfam" id="PF17389"/>
    </source>
</evidence>
<organism evidence="8 9">
    <name type="scientific">Thalassobacterium sedimentorum</name>
    <dbReference type="NCBI Taxonomy" id="3041258"/>
    <lineage>
        <taxon>Bacteria</taxon>
        <taxon>Pseudomonadati</taxon>
        <taxon>Verrucomicrobiota</taxon>
        <taxon>Opitutia</taxon>
        <taxon>Puniceicoccales</taxon>
        <taxon>Coraliomargaritaceae</taxon>
        <taxon>Thalassobacterium</taxon>
    </lineage>
</organism>
<evidence type="ECO:0000259" key="5">
    <source>
        <dbReference type="Pfam" id="PF08531"/>
    </source>
</evidence>
<proteinExistence type="predicted"/>
<dbReference type="GO" id="GO:0016787">
    <property type="term" value="F:hydrolase activity"/>
    <property type="evidence" value="ECO:0007669"/>
    <property type="project" value="UniProtKB-KW"/>
</dbReference>
<evidence type="ECO:0000256" key="3">
    <source>
        <dbReference type="ARBA" id="ARBA00022801"/>
    </source>
</evidence>
<gene>
    <name evidence="8" type="ORF">QEH59_05460</name>
</gene>
<dbReference type="Gene3D" id="2.60.420.10">
    <property type="entry name" value="Maltose phosphorylase, domain 3"/>
    <property type="match status" value="1"/>
</dbReference>
<dbReference type="PIRSF" id="PIRSF010631">
    <property type="entry name" value="A-rhamnsds"/>
    <property type="match status" value="1"/>
</dbReference>
<evidence type="ECO:0000313" key="8">
    <source>
        <dbReference type="EMBL" id="MDQ8193860.1"/>
    </source>
</evidence>
<feature type="domain" description="Bacterial alpha-L-rhamnosidase N-terminal" evidence="5">
    <location>
        <begin position="38"/>
        <end position="208"/>
    </location>
</feature>
<dbReference type="Proteomes" id="UP001243717">
    <property type="component" value="Unassembled WGS sequence"/>
</dbReference>
<accession>A0ABU1AGE7</accession>
<comment type="caution">
    <text evidence="8">The sequence shown here is derived from an EMBL/GenBank/DDBJ whole genome shotgun (WGS) entry which is preliminary data.</text>
</comment>
<sequence>MKIEGILELREAFIQSPFESGGDAPPARYLRHKFRCEKAIRSATLRYAAFGLLEPWLNGCRLNDDRFLPGWSDYRKRLYWIEESVTEQLKPGDNTLGFVVANGWAGVHYGPWPTTQCLVDTISVSVILEIVYTDSTSEIIRSSPDWLWAKGPVSSQALYHGETYDARKELVDWLTPDCDKRRWRPGCAVVCPDVTFSRRKAPPVRVIEELAPQRIWKRSERRYIVDFGQNLVGVVKLRLNESSGTKVRLRFGEMLESSGELYTENLRSARSTDVYYCKGVEGETLAPRWTFHGFRYVEIEGLSLPPDLSHMNAQVLHNDLEPIGRFKTSHPLIDQLQSCIVWGQRGNFLEVPTDCPQRDERLGWSGDAQVFVKTACFNYDCNDFYRQWMDAMRDGQRADGAFPDLAPDVLGWHGNPGWGDAGIIVPYSVWQCYGDTRIVEENWEAMLQYLNFLKGNQGEGRIEPEVIYGDWLAVDAARPQWGPTPKDLIADAYHAHVVHLMSEMAHLLGHKKKHHELVVHRKKLQKQFQDRYITRAGLILGDTQASYLHALAFDLVPSNLVQKSADRLIEKIKERDWHLSTGFLGTPLLNPVLSKVGRSEVAYQILEQETYPSWLYPIVNGATTMWERWNSWTRTDGFGPVDMNSFNHYAYGAIGEWLYQHLAGLEVRNAFDQPRVRLTPKPGGTVKQASAEMKTKFGKVKIQWKLNTKRFSLNVMIPKGVSASLVMPVLAHDSIVVKQGSVEDIEKVLSSVDGQNPAYSLMPGRYEFSVPVDAIQLAKEKNTCY</sequence>
<feature type="domain" description="Alpha-L-rhamnosidase C-terminal" evidence="7">
    <location>
        <begin position="675"/>
        <end position="739"/>
    </location>
</feature>
<feature type="domain" description="Alpha-L-rhamnosidase concanavalin-like" evidence="4">
    <location>
        <begin position="219"/>
        <end position="310"/>
    </location>
</feature>
<dbReference type="Gene3D" id="1.50.10.10">
    <property type="match status" value="1"/>
</dbReference>
<dbReference type="RefSeq" id="WP_308984347.1">
    <property type="nucleotide sequence ID" value="NZ_JARXIC010000006.1"/>
</dbReference>
<protein>
    <recommendedName>
        <fullName evidence="2">alpha-L-rhamnosidase</fullName>
        <ecNumber evidence="2">3.2.1.40</ecNumber>
    </recommendedName>
</protein>
<dbReference type="InterPro" id="IPR008928">
    <property type="entry name" value="6-hairpin_glycosidase_sf"/>
</dbReference>